<comment type="similarity">
    <text evidence="6">Belongs to the Ccs1/CcsB family.</text>
</comment>
<evidence type="ECO:0000256" key="3">
    <source>
        <dbReference type="ARBA" id="ARBA00022748"/>
    </source>
</evidence>
<feature type="domain" description="ResB-like" evidence="8">
    <location>
        <begin position="22"/>
        <end position="318"/>
    </location>
</feature>
<evidence type="ECO:0000256" key="5">
    <source>
        <dbReference type="ARBA" id="ARBA00023136"/>
    </source>
</evidence>
<comment type="subunit">
    <text evidence="6">May interact with CcsA.</text>
</comment>
<proteinExistence type="inferred from homology"/>
<dbReference type="InterPro" id="IPR023494">
    <property type="entry name" value="Cyt_c_bgen_Ccs1/CcsB/ResB"/>
</dbReference>
<evidence type="ECO:0000256" key="4">
    <source>
        <dbReference type="ARBA" id="ARBA00022989"/>
    </source>
</evidence>
<comment type="function">
    <text evidence="6">Required during biogenesis of c-type cytochromes (cytochrome c6 and cytochrome f) at the step of heme attachment.</text>
</comment>
<keyword evidence="2 6" id="KW-0812">Transmembrane</keyword>
<comment type="subcellular location">
    <subcellularLocation>
        <location evidence="6">Cellular thylakoid membrane</location>
        <topology evidence="6">Multi-pass membrane protein</topology>
    </subcellularLocation>
    <subcellularLocation>
        <location evidence="1">Membrane</location>
        <topology evidence="1">Multi-pass membrane protein</topology>
    </subcellularLocation>
</comment>
<feature type="transmembrane region" description="Helical" evidence="7">
    <location>
        <begin position="75"/>
        <end position="96"/>
    </location>
</feature>
<protein>
    <recommendedName>
        <fullName evidence="6">Cytochrome c biogenesis protein CcsB</fullName>
    </recommendedName>
</protein>
<dbReference type="GO" id="GO:0017004">
    <property type="term" value="P:cytochrome complex assembly"/>
    <property type="evidence" value="ECO:0007669"/>
    <property type="project" value="UniProtKB-UniRule"/>
</dbReference>
<keyword evidence="9" id="KW-0934">Plastid</keyword>
<dbReference type="EMBL" id="MF401423">
    <property type="protein sequence ID" value="ATJ02925.1"/>
    <property type="molecule type" value="Genomic_DNA"/>
</dbReference>
<dbReference type="PANTHER" id="PTHR31566">
    <property type="entry name" value="CYTOCHROME C BIOGENESIS PROTEIN CCS1, CHLOROPLASTIC"/>
    <property type="match status" value="1"/>
</dbReference>
<accession>A0A343KP27</accession>
<dbReference type="PANTHER" id="PTHR31566:SF0">
    <property type="entry name" value="CYTOCHROME C BIOGENESIS PROTEIN CCS1, CHLOROPLASTIC"/>
    <property type="match status" value="1"/>
</dbReference>
<evidence type="ECO:0000256" key="7">
    <source>
        <dbReference type="SAM" id="Phobius"/>
    </source>
</evidence>
<evidence type="ECO:0000259" key="8">
    <source>
        <dbReference type="Pfam" id="PF05140"/>
    </source>
</evidence>
<feature type="transmembrane region" description="Helical" evidence="7">
    <location>
        <begin position="21"/>
        <end position="41"/>
    </location>
</feature>
<evidence type="ECO:0000256" key="2">
    <source>
        <dbReference type="ARBA" id="ARBA00022692"/>
    </source>
</evidence>
<feature type="transmembrane region" description="Helical" evidence="7">
    <location>
        <begin position="158"/>
        <end position="183"/>
    </location>
</feature>
<feature type="transmembrane region" description="Helical" evidence="7">
    <location>
        <begin position="371"/>
        <end position="390"/>
    </location>
</feature>
<name>A0A343KP27_PORPP</name>
<dbReference type="InterPro" id="IPR007816">
    <property type="entry name" value="ResB-like_domain"/>
</dbReference>
<organism evidence="9">
    <name type="scientific">Porphyridium purpureum</name>
    <name type="common">Red alga</name>
    <name type="synonym">Porphyridium cruentum</name>
    <dbReference type="NCBI Taxonomy" id="35688"/>
    <lineage>
        <taxon>Eukaryota</taxon>
        <taxon>Rhodophyta</taxon>
        <taxon>Bangiophyceae</taxon>
        <taxon>Porphyridiales</taxon>
        <taxon>Porphyridiaceae</taxon>
        <taxon>Porphyridium</taxon>
    </lineage>
</organism>
<keyword evidence="5 6" id="KW-0472">Membrane</keyword>
<geneLocation type="plastid" evidence="9"/>
<gene>
    <name evidence="9" type="primary">ycf44</name>
    <name evidence="6" type="synonym">ccs1</name>
    <name evidence="6" type="synonym">ccsB</name>
</gene>
<keyword evidence="3 6" id="KW-0201">Cytochrome c-type biogenesis</keyword>
<keyword evidence="6" id="KW-0793">Thylakoid</keyword>
<keyword evidence="4 6" id="KW-1133">Transmembrane helix</keyword>
<dbReference type="Pfam" id="PF05140">
    <property type="entry name" value="ResB"/>
    <property type="match status" value="1"/>
</dbReference>
<dbReference type="HAMAP" id="MF_01392">
    <property type="entry name" value="CytC_Ccs1"/>
    <property type="match status" value="1"/>
</dbReference>
<sequence>MKYPIKYQKKLWFILKNLANLQLSITLLMVIAAVSILGTVIEQDQPIEFYQLNYPEGTILPWNLIITTGLNHIFFTKWFICIVFIFALSISICSISRQLPILKLSKKLSFFSTKKILKRKKIYNNDDNQKYSNYLFHLGKGNYGLFLARNKIYAYKGIIGRFAPIIVHLSMLFILFGAFFGFLNGYTAQEMVPEHEYAHIQNLTAAGRLSKVPQNLLIQVDKFHIDYNSNGTPSQYYSNVNVFKNNEKVSSEIIYVNKPLKYNDLFIYQTDWAINGIRLSINGNFIQIPMTNKFIANNQKAWTGSLAINEKNYNFVIKQLNGNILLYDTNGNFIENITVGINFKLDNYKASVDSILVSSGLQIKSDSGIPIVYLGFFLLMISSLLSYISFSQIWIAKIDSKTVATGTTNRSVLEFERDFYVIVQKVLKEKLSSRI</sequence>
<dbReference type="GO" id="GO:0042651">
    <property type="term" value="C:thylakoid membrane"/>
    <property type="evidence" value="ECO:0007669"/>
    <property type="project" value="UniProtKB-UniRule"/>
</dbReference>
<dbReference type="AlphaFoldDB" id="A0A343KP27"/>
<evidence type="ECO:0000256" key="1">
    <source>
        <dbReference type="ARBA" id="ARBA00004141"/>
    </source>
</evidence>
<reference evidence="9" key="1">
    <citation type="journal article" date="2017" name="Mitochondrial DNA Part B Resour">
        <title>Characterization of the complete plastid genome of Porphyridium purpureum strain CCMP1328.</title>
        <authorList>
            <person name="Bi G."/>
        </authorList>
    </citation>
    <scope>NUCLEOTIDE SEQUENCE</scope>
</reference>
<evidence type="ECO:0000256" key="6">
    <source>
        <dbReference type="HAMAP-Rule" id="MF_01392"/>
    </source>
</evidence>
<evidence type="ECO:0000313" key="9">
    <source>
        <dbReference type="EMBL" id="ATJ02925.1"/>
    </source>
</evidence>